<name>A0A9P0Q1F5_ACAOB</name>
<sequence>MKLKCNNNIQYPAKF</sequence>
<organism evidence="1 2">
    <name type="scientific">Acanthoscelides obtectus</name>
    <name type="common">Bean weevil</name>
    <name type="synonym">Bruchus obtectus</name>
    <dbReference type="NCBI Taxonomy" id="200917"/>
    <lineage>
        <taxon>Eukaryota</taxon>
        <taxon>Metazoa</taxon>
        <taxon>Ecdysozoa</taxon>
        <taxon>Arthropoda</taxon>
        <taxon>Hexapoda</taxon>
        <taxon>Insecta</taxon>
        <taxon>Pterygota</taxon>
        <taxon>Neoptera</taxon>
        <taxon>Endopterygota</taxon>
        <taxon>Coleoptera</taxon>
        <taxon>Polyphaga</taxon>
        <taxon>Cucujiformia</taxon>
        <taxon>Chrysomeloidea</taxon>
        <taxon>Chrysomelidae</taxon>
        <taxon>Bruchinae</taxon>
        <taxon>Bruchini</taxon>
        <taxon>Acanthoscelides</taxon>
    </lineage>
</organism>
<evidence type="ECO:0000313" key="2">
    <source>
        <dbReference type="Proteomes" id="UP001152888"/>
    </source>
</evidence>
<dbReference type="Proteomes" id="UP001152888">
    <property type="component" value="Unassembled WGS sequence"/>
</dbReference>
<evidence type="ECO:0000313" key="1">
    <source>
        <dbReference type="EMBL" id="CAH2007015.1"/>
    </source>
</evidence>
<dbReference type="EMBL" id="CAKOFQ010007726">
    <property type="protein sequence ID" value="CAH2007015.1"/>
    <property type="molecule type" value="Genomic_DNA"/>
</dbReference>
<comment type="caution">
    <text evidence="1">The sequence shown here is derived from an EMBL/GenBank/DDBJ whole genome shotgun (WGS) entry which is preliminary data.</text>
</comment>
<keyword evidence="2" id="KW-1185">Reference proteome</keyword>
<reference evidence="1" key="1">
    <citation type="submission" date="2022-03" db="EMBL/GenBank/DDBJ databases">
        <authorList>
            <person name="Sayadi A."/>
        </authorList>
    </citation>
    <scope>NUCLEOTIDE SEQUENCE</scope>
</reference>
<accession>A0A9P0Q1F5</accession>
<proteinExistence type="predicted"/>
<protein>
    <submittedName>
        <fullName evidence="1">Uncharacterized protein</fullName>
    </submittedName>
</protein>
<gene>
    <name evidence="1" type="ORF">ACAOBT_LOCUS29427</name>
</gene>